<accession>A0A9P7GHA5</accession>
<proteinExistence type="predicted"/>
<evidence type="ECO:0000256" key="1">
    <source>
        <dbReference type="SAM" id="MobiDB-lite"/>
    </source>
</evidence>
<name>A0A9P7GHA5_9AGAR</name>
<feature type="compositionally biased region" description="Basic and acidic residues" evidence="1">
    <location>
        <begin position="229"/>
        <end position="239"/>
    </location>
</feature>
<gene>
    <name evidence="2" type="ORF">DXG03_001462</name>
</gene>
<feature type="region of interest" description="Disordered" evidence="1">
    <location>
        <begin position="18"/>
        <end position="82"/>
    </location>
</feature>
<keyword evidence="3" id="KW-1185">Reference proteome</keyword>
<feature type="compositionally biased region" description="Basic and acidic residues" evidence="1">
    <location>
        <begin position="31"/>
        <end position="50"/>
    </location>
</feature>
<dbReference type="OrthoDB" id="2756873at2759"/>
<evidence type="ECO:0000313" key="3">
    <source>
        <dbReference type="Proteomes" id="UP000775547"/>
    </source>
</evidence>
<dbReference type="Proteomes" id="UP000775547">
    <property type="component" value="Unassembled WGS sequence"/>
</dbReference>
<organism evidence="2 3">
    <name type="scientific">Asterophora parasitica</name>
    <dbReference type="NCBI Taxonomy" id="117018"/>
    <lineage>
        <taxon>Eukaryota</taxon>
        <taxon>Fungi</taxon>
        <taxon>Dikarya</taxon>
        <taxon>Basidiomycota</taxon>
        <taxon>Agaricomycotina</taxon>
        <taxon>Agaricomycetes</taxon>
        <taxon>Agaricomycetidae</taxon>
        <taxon>Agaricales</taxon>
        <taxon>Tricholomatineae</taxon>
        <taxon>Lyophyllaceae</taxon>
        <taxon>Asterophora</taxon>
    </lineage>
</organism>
<protein>
    <submittedName>
        <fullName evidence="2">Uncharacterized protein</fullName>
    </submittedName>
</protein>
<feature type="region of interest" description="Disordered" evidence="1">
    <location>
        <begin position="171"/>
        <end position="302"/>
    </location>
</feature>
<evidence type="ECO:0000313" key="2">
    <source>
        <dbReference type="EMBL" id="KAG5647092.1"/>
    </source>
</evidence>
<sequence length="345" mass="37770">MSNVKAGQLAEISAVLHRTLPSNPNASNPLVERDDRGSFVDRAALSREETPDGYAKSIRQSLGTPDSSTAGSRTPEEAPSDVLEDTVQTMAGMDARDQEISRQISQLFTTMSKLRGQSSDLRACIRAEKARRKRLTAFMLYWRQIRSCWTFDEVWSGQMRFFTGVAGELEEEITSSDGETVDHQSPLPGPVLGLDNGGALEIAINSLTSSNMPAKRRREDAESDDEDESRYHPVPRTDEPSEEPTPPSSPPKKRVDKGKGKMPAAQVEEMLREMGGDKYGLHEGENESPSNSSGRRTAQVNGDQALAQVMQEEEFLPVPKAPVGGLVILSPSSRLPHRAASARPL</sequence>
<dbReference type="AlphaFoldDB" id="A0A9P7GHA5"/>
<feature type="compositionally biased region" description="Polar residues" evidence="1">
    <location>
        <begin position="58"/>
        <end position="72"/>
    </location>
</feature>
<dbReference type="EMBL" id="JABCKV010000013">
    <property type="protein sequence ID" value="KAG5647092.1"/>
    <property type="molecule type" value="Genomic_DNA"/>
</dbReference>
<reference evidence="2" key="2">
    <citation type="submission" date="2021-10" db="EMBL/GenBank/DDBJ databases">
        <title>Phylogenomics reveals ancestral predisposition of the termite-cultivated fungus Termitomyces towards a domesticated lifestyle.</title>
        <authorList>
            <person name="Auxier B."/>
            <person name="Grum-Grzhimaylo A."/>
            <person name="Cardenas M.E."/>
            <person name="Lodge J.D."/>
            <person name="Laessoe T."/>
            <person name="Pedersen O."/>
            <person name="Smith M.E."/>
            <person name="Kuyper T.W."/>
            <person name="Franco-Molano E.A."/>
            <person name="Baroni T.J."/>
            <person name="Aanen D.K."/>
        </authorList>
    </citation>
    <scope>NUCLEOTIDE SEQUENCE</scope>
    <source>
        <strain evidence="2">AP01</strain>
        <tissue evidence="2">Mycelium</tissue>
    </source>
</reference>
<comment type="caution">
    <text evidence="2">The sequence shown here is derived from an EMBL/GenBank/DDBJ whole genome shotgun (WGS) entry which is preliminary data.</text>
</comment>
<feature type="compositionally biased region" description="Basic and acidic residues" evidence="1">
    <location>
        <begin position="269"/>
        <end position="285"/>
    </location>
</feature>
<reference evidence="2" key="1">
    <citation type="submission" date="2020-07" db="EMBL/GenBank/DDBJ databases">
        <authorList>
            <person name="Nieuwenhuis M."/>
            <person name="Van De Peppel L.J.J."/>
        </authorList>
    </citation>
    <scope>NUCLEOTIDE SEQUENCE</scope>
    <source>
        <strain evidence="2">AP01</strain>
        <tissue evidence="2">Mycelium</tissue>
    </source>
</reference>